<dbReference type="RefSeq" id="WP_142791320.1">
    <property type="nucleotide sequence ID" value="NZ_VJMZ01000001.1"/>
</dbReference>
<dbReference type="SUPFAM" id="SSF63418">
    <property type="entry name" value="MurE/MurF N-terminal domain"/>
    <property type="match status" value="1"/>
</dbReference>
<evidence type="ECO:0000259" key="13">
    <source>
        <dbReference type="Pfam" id="PF02875"/>
    </source>
</evidence>
<dbReference type="InterPro" id="IPR051046">
    <property type="entry name" value="MurCDEF_CellWall_CoF430Synth"/>
</dbReference>
<dbReference type="GO" id="GO:0005737">
    <property type="term" value="C:cytoplasm"/>
    <property type="evidence" value="ECO:0007669"/>
    <property type="project" value="UniProtKB-SubCell"/>
</dbReference>
<feature type="domain" description="Mur ligase C-terminal" evidence="13">
    <location>
        <begin position="316"/>
        <end position="440"/>
    </location>
</feature>
<dbReference type="InterPro" id="IPR013221">
    <property type="entry name" value="Mur_ligase_cen"/>
</dbReference>
<dbReference type="SUPFAM" id="SSF53623">
    <property type="entry name" value="MurD-like peptide ligases, catalytic domain"/>
    <property type="match status" value="1"/>
</dbReference>
<accession>A0A549YK98</accession>
<dbReference type="GO" id="GO:0005524">
    <property type="term" value="F:ATP binding"/>
    <property type="evidence" value="ECO:0007669"/>
    <property type="project" value="UniProtKB-UniRule"/>
</dbReference>
<dbReference type="InterPro" id="IPR005863">
    <property type="entry name" value="UDP-N-AcMur_synth"/>
</dbReference>
<evidence type="ECO:0000256" key="11">
    <source>
        <dbReference type="RuleBase" id="RU004136"/>
    </source>
</evidence>
<proteinExistence type="inferred from homology"/>
<dbReference type="GO" id="GO:0071555">
    <property type="term" value="P:cell wall organization"/>
    <property type="evidence" value="ECO:0007669"/>
    <property type="project" value="UniProtKB-KW"/>
</dbReference>
<dbReference type="EMBL" id="VJMZ01000001">
    <property type="protein sequence ID" value="TRM12308.1"/>
    <property type="molecule type" value="Genomic_DNA"/>
</dbReference>
<dbReference type="PANTHER" id="PTHR43024:SF1">
    <property type="entry name" value="UDP-N-ACETYLMURAMOYL-TRIPEPTIDE--D-ALANYL-D-ALANINE LIGASE"/>
    <property type="match status" value="1"/>
</dbReference>
<comment type="catalytic activity">
    <reaction evidence="10 11">
        <text>D-alanyl-D-alanine + UDP-N-acetyl-alpha-D-muramoyl-L-alanyl-gamma-D-glutamyl-meso-2,6-diaminopimelate + ATP = UDP-N-acetyl-alpha-D-muramoyl-L-alanyl-gamma-D-glutamyl-meso-2,6-diaminopimeloyl-D-alanyl-D-alanine + ADP + phosphate + H(+)</text>
        <dbReference type="Rhea" id="RHEA:28374"/>
        <dbReference type="ChEBI" id="CHEBI:15378"/>
        <dbReference type="ChEBI" id="CHEBI:30616"/>
        <dbReference type="ChEBI" id="CHEBI:43474"/>
        <dbReference type="ChEBI" id="CHEBI:57822"/>
        <dbReference type="ChEBI" id="CHEBI:61386"/>
        <dbReference type="ChEBI" id="CHEBI:83905"/>
        <dbReference type="ChEBI" id="CHEBI:456216"/>
        <dbReference type="EC" id="6.3.2.10"/>
    </reaction>
</comment>
<name>A0A549YK98_9BACI</name>
<keyword evidence="9 10" id="KW-0961">Cell wall biogenesis/degradation</keyword>
<dbReference type="NCBIfam" id="TIGR01143">
    <property type="entry name" value="murF"/>
    <property type="match status" value="1"/>
</dbReference>
<dbReference type="Gene3D" id="3.40.1390.10">
    <property type="entry name" value="MurE/MurF, N-terminal domain"/>
    <property type="match status" value="1"/>
</dbReference>
<dbReference type="InterPro" id="IPR004101">
    <property type="entry name" value="Mur_ligase_C"/>
</dbReference>
<organism evidence="15 16">
    <name type="scientific">Lentibacillus cibarius</name>
    <dbReference type="NCBI Taxonomy" id="2583219"/>
    <lineage>
        <taxon>Bacteria</taxon>
        <taxon>Bacillati</taxon>
        <taxon>Bacillota</taxon>
        <taxon>Bacilli</taxon>
        <taxon>Bacillales</taxon>
        <taxon>Bacillaceae</taxon>
        <taxon>Lentibacillus</taxon>
    </lineage>
</organism>
<dbReference type="InterPro" id="IPR036615">
    <property type="entry name" value="Mur_ligase_C_dom_sf"/>
</dbReference>
<dbReference type="GO" id="GO:0051301">
    <property type="term" value="P:cell division"/>
    <property type="evidence" value="ECO:0007669"/>
    <property type="project" value="UniProtKB-KW"/>
</dbReference>
<keyword evidence="16" id="KW-1185">Reference proteome</keyword>
<evidence type="ECO:0000256" key="2">
    <source>
        <dbReference type="ARBA" id="ARBA00022598"/>
    </source>
</evidence>
<evidence type="ECO:0000313" key="16">
    <source>
        <dbReference type="Proteomes" id="UP000319280"/>
    </source>
</evidence>
<comment type="subcellular location">
    <subcellularLocation>
        <location evidence="10 11">Cytoplasm</location>
    </subcellularLocation>
</comment>
<evidence type="ECO:0000259" key="12">
    <source>
        <dbReference type="Pfam" id="PF01225"/>
    </source>
</evidence>
<evidence type="ECO:0000259" key="14">
    <source>
        <dbReference type="Pfam" id="PF08245"/>
    </source>
</evidence>
<dbReference type="Proteomes" id="UP000319280">
    <property type="component" value="Unassembled WGS sequence"/>
</dbReference>
<dbReference type="InterPro" id="IPR035911">
    <property type="entry name" value="MurE/MurF_N"/>
</dbReference>
<evidence type="ECO:0000256" key="4">
    <source>
        <dbReference type="ARBA" id="ARBA00022741"/>
    </source>
</evidence>
<reference evidence="15 16" key="1">
    <citation type="submission" date="2019-07" db="EMBL/GenBank/DDBJ databases">
        <title>Genomic analysis of Lentibacillus sp. NKC851-2.</title>
        <authorList>
            <person name="Oh Y.J."/>
        </authorList>
    </citation>
    <scope>NUCLEOTIDE SEQUENCE [LARGE SCALE GENOMIC DNA]</scope>
    <source>
        <strain evidence="15 16">NKC851-2</strain>
    </source>
</reference>
<dbReference type="GO" id="GO:0008360">
    <property type="term" value="P:regulation of cell shape"/>
    <property type="evidence" value="ECO:0007669"/>
    <property type="project" value="UniProtKB-KW"/>
</dbReference>
<keyword evidence="8 10" id="KW-0131">Cell cycle</keyword>
<gene>
    <name evidence="10" type="primary">murF</name>
    <name evidence="15" type="ORF">FH966_11770</name>
</gene>
<keyword evidence="7 10" id="KW-0573">Peptidoglycan synthesis</keyword>
<dbReference type="SUPFAM" id="SSF53244">
    <property type="entry name" value="MurD-like peptide ligases, peptide-binding domain"/>
    <property type="match status" value="1"/>
</dbReference>
<dbReference type="InterPro" id="IPR000713">
    <property type="entry name" value="Mur_ligase_N"/>
</dbReference>
<keyword evidence="2 10" id="KW-0436">Ligase</keyword>
<dbReference type="EC" id="6.3.2.10" evidence="10 11"/>
<dbReference type="AlphaFoldDB" id="A0A549YK98"/>
<dbReference type="HAMAP" id="MF_02019">
    <property type="entry name" value="MurF"/>
    <property type="match status" value="1"/>
</dbReference>
<keyword evidence="5 10" id="KW-0067">ATP-binding</keyword>
<dbReference type="GO" id="GO:0009252">
    <property type="term" value="P:peptidoglycan biosynthetic process"/>
    <property type="evidence" value="ECO:0007669"/>
    <property type="project" value="UniProtKB-UniRule"/>
</dbReference>
<dbReference type="Pfam" id="PF02875">
    <property type="entry name" value="Mur_ligase_C"/>
    <property type="match status" value="1"/>
</dbReference>
<evidence type="ECO:0000256" key="3">
    <source>
        <dbReference type="ARBA" id="ARBA00022618"/>
    </source>
</evidence>
<feature type="binding site" evidence="10">
    <location>
        <begin position="114"/>
        <end position="120"/>
    </location>
    <ligand>
        <name>ATP</name>
        <dbReference type="ChEBI" id="CHEBI:30616"/>
    </ligand>
</feature>
<dbReference type="Gene3D" id="3.90.190.20">
    <property type="entry name" value="Mur ligase, C-terminal domain"/>
    <property type="match status" value="1"/>
</dbReference>
<evidence type="ECO:0000256" key="6">
    <source>
        <dbReference type="ARBA" id="ARBA00022960"/>
    </source>
</evidence>
<dbReference type="Pfam" id="PF08245">
    <property type="entry name" value="Mur_ligase_M"/>
    <property type="match status" value="1"/>
</dbReference>
<evidence type="ECO:0000256" key="7">
    <source>
        <dbReference type="ARBA" id="ARBA00022984"/>
    </source>
</evidence>
<dbReference type="Gene3D" id="3.40.1190.10">
    <property type="entry name" value="Mur-like, catalytic domain"/>
    <property type="match status" value="1"/>
</dbReference>
<dbReference type="GO" id="GO:0047480">
    <property type="term" value="F:UDP-N-acetylmuramoyl-tripeptide-D-alanyl-D-alanine ligase activity"/>
    <property type="evidence" value="ECO:0007669"/>
    <property type="project" value="UniProtKB-UniRule"/>
</dbReference>
<keyword evidence="1 10" id="KW-0963">Cytoplasm</keyword>
<evidence type="ECO:0000256" key="8">
    <source>
        <dbReference type="ARBA" id="ARBA00023306"/>
    </source>
</evidence>
<keyword evidence="6 10" id="KW-0133">Cell shape</keyword>
<comment type="caution">
    <text evidence="15">The sequence shown here is derived from an EMBL/GenBank/DDBJ whole genome shotgun (WGS) entry which is preliminary data.</text>
</comment>
<comment type="similarity">
    <text evidence="10">Belongs to the MurCDEF family. MurF subfamily.</text>
</comment>
<comment type="function">
    <text evidence="10 11">Involved in cell wall formation. Catalyzes the final step in the synthesis of UDP-N-acetylmuramoyl-pentapeptide, the precursor of murein.</text>
</comment>
<dbReference type="Pfam" id="PF01225">
    <property type="entry name" value="Mur_ligase"/>
    <property type="match status" value="1"/>
</dbReference>
<protein>
    <recommendedName>
        <fullName evidence="10 11">UDP-N-acetylmuramoyl-tripeptide--D-alanyl-D-alanine ligase</fullName>
        <ecNumber evidence="10 11">6.3.2.10</ecNumber>
    </recommendedName>
    <alternativeName>
        <fullName evidence="10">D-alanyl-D-alanine-adding enzyme</fullName>
    </alternativeName>
</protein>
<evidence type="ECO:0000256" key="10">
    <source>
        <dbReference type="HAMAP-Rule" id="MF_02019"/>
    </source>
</evidence>
<evidence type="ECO:0000256" key="9">
    <source>
        <dbReference type="ARBA" id="ARBA00023316"/>
    </source>
</evidence>
<dbReference type="UniPathway" id="UPA00219"/>
<feature type="domain" description="Mur ligase central" evidence="14">
    <location>
        <begin position="112"/>
        <end position="294"/>
    </location>
</feature>
<keyword evidence="4 10" id="KW-0547">Nucleotide-binding</keyword>
<keyword evidence="3 10" id="KW-0132">Cell division</keyword>
<dbReference type="PANTHER" id="PTHR43024">
    <property type="entry name" value="UDP-N-ACETYLMURAMOYL-TRIPEPTIDE--D-ALANYL-D-ALANINE LIGASE"/>
    <property type="match status" value="1"/>
</dbReference>
<comment type="pathway">
    <text evidence="10 11">Cell wall biogenesis; peptidoglycan biosynthesis.</text>
</comment>
<evidence type="ECO:0000313" key="15">
    <source>
        <dbReference type="EMBL" id="TRM12308.1"/>
    </source>
</evidence>
<dbReference type="GO" id="GO:0008766">
    <property type="term" value="F:UDP-N-acetylmuramoylalanyl-D-glutamyl-2,6-diaminopimelate-D-alanyl-D-alanine ligase activity"/>
    <property type="evidence" value="ECO:0007669"/>
    <property type="project" value="RHEA"/>
</dbReference>
<sequence>MLFTTEWLTTIFPDYRGAANERIAINEVATDSRKTMHHSLFVPLIGEKFDGHNHIQEAIKQGAAAALWDAGKELPAFLPEDFPLFIVRDTLQALQTLAAAYRKKINPTVIGVTGSNGKTTTKDMIASVAASSFRTHHTKGNLNNQIGVPLTILSMPVETEVLVVEMGMNHAGEINVLSEIARPDYGVITNIGESHIEYLGSREAIASAKLEITKGMPKDGCLIIDGDEALLRQASTCDCVITCGFDASNDVAINNVNLTNNHTAFQLNNDEQLYTIPLLGSHHALNAAFAVTVAELLNIKKRDAKQALASLEWTSMRFELLTGRNGSSVINDAYNASPTSMKAAINVVKQMEGFKRKVLVLGDMFELGEHAETLHRSVAASIDQSFDAVFTLGKHAAEITLAVNTEDKIDSRHFTSRETLLRAVEAYTKEGTLILFKASRGMQFESLLDQVMKPST</sequence>
<evidence type="ECO:0000256" key="5">
    <source>
        <dbReference type="ARBA" id="ARBA00022840"/>
    </source>
</evidence>
<dbReference type="InterPro" id="IPR036565">
    <property type="entry name" value="Mur-like_cat_sf"/>
</dbReference>
<feature type="domain" description="Mur ligase N-terminal catalytic" evidence="12">
    <location>
        <begin position="25"/>
        <end position="102"/>
    </location>
</feature>
<evidence type="ECO:0000256" key="1">
    <source>
        <dbReference type="ARBA" id="ARBA00022490"/>
    </source>
</evidence>